<organism evidence="3 4">
    <name type="scientific">Microvirga arsenatis</name>
    <dbReference type="NCBI Taxonomy" id="2692265"/>
    <lineage>
        <taxon>Bacteria</taxon>
        <taxon>Pseudomonadati</taxon>
        <taxon>Pseudomonadota</taxon>
        <taxon>Alphaproteobacteria</taxon>
        <taxon>Hyphomicrobiales</taxon>
        <taxon>Methylobacteriaceae</taxon>
        <taxon>Microvirga</taxon>
    </lineage>
</organism>
<keyword evidence="4" id="KW-1185">Reference proteome</keyword>
<dbReference type="EMBL" id="JAAAXJ010000003">
    <property type="protein sequence ID" value="NBJ24163.1"/>
    <property type="molecule type" value="Genomic_DNA"/>
</dbReference>
<accession>A0ABW9YVS1</accession>
<dbReference type="InterPro" id="IPR005135">
    <property type="entry name" value="Endo/exonuclease/phosphatase"/>
</dbReference>
<protein>
    <recommendedName>
        <fullName evidence="2">Endonuclease/exonuclease/phosphatase domain-containing protein</fullName>
    </recommendedName>
</protein>
<feature type="signal peptide" evidence="1">
    <location>
        <begin position="1"/>
        <end position="19"/>
    </location>
</feature>
<dbReference type="InterPro" id="IPR036691">
    <property type="entry name" value="Endo/exonu/phosph_ase_sf"/>
</dbReference>
<dbReference type="RefSeq" id="WP_161722589.1">
    <property type="nucleotide sequence ID" value="NZ_JAAAXI010000004.1"/>
</dbReference>
<name>A0ABW9YVS1_9HYPH</name>
<evidence type="ECO:0000313" key="3">
    <source>
        <dbReference type="EMBL" id="NBJ24163.1"/>
    </source>
</evidence>
<dbReference type="SUPFAM" id="SSF56219">
    <property type="entry name" value="DNase I-like"/>
    <property type="match status" value="1"/>
</dbReference>
<feature type="domain" description="Endonuclease/exonuclease/phosphatase" evidence="2">
    <location>
        <begin position="26"/>
        <end position="307"/>
    </location>
</feature>
<gene>
    <name evidence="3" type="ORF">GR303_07305</name>
</gene>
<keyword evidence="1" id="KW-0732">Signal</keyword>
<dbReference type="Gene3D" id="3.60.10.10">
    <property type="entry name" value="Endonuclease/exonuclease/phosphatase"/>
    <property type="match status" value="1"/>
</dbReference>
<comment type="caution">
    <text evidence="3">The sequence shown here is derived from an EMBL/GenBank/DDBJ whole genome shotgun (WGS) entry which is preliminary data.</text>
</comment>
<feature type="chain" id="PRO_5045381622" description="Endonuclease/exonuclease/phosphatase domain-containing protein" evidence="1">
    <location>
        <begin position="20"/>
        <end position="317"/>
    </location>
</feature>
<dbReference type="Pfam" id="PF03372">
    <property type="entry name" value="Exo_endo_phos"/>
    <property type="match status" value="1"/>
</dbReference>
<reference evidence="3 4" key="1">
    <citation type="submission" date="2020-01" db="EMBL/GenBank/DDBJ databases">
        <title>Microvirga sp. nov., an arsenate reduction bacterium isolated from Tibet hotspring sediments.</title>
        <authorList>
            <person name="Yuan C.-G."/>
        </authorList>
    </citation>
    <scope>NUCLEOTIDE SEQUENCE [LARGE SCALE GENOMIC DNA]</scope>
    <source>
        <strain evidence="3 4">SYSU G3D203</strain>
    </source>
</reference>
<dbReference type="Proteomes" id="UP000818323">
    <property type="component" value="Unassembled WGS sequence"/>
</dbReference>
<sequence length="317" mass="35911">MLRLLITLATVFLTWASAAAEQVRVATWNIANFWHVEGEYLRPEPGGGPGQIRTAADYRAIADLARELNADIVGLQEMGSTEAARRAFPEATYDLIFSRRFEEDLRADPSKLANPKKRDIYTALALRKDKVKLIRIEPIAELAITDREGHPVRDGTAALVEAGGRRFWAVSLHLNSGCARIEDPASYRNPSRPNLEEACEMLVRQIPILERWIDVRERAGEDFVLLGDFNRVFDRANEPLWRDLDDRDPQTLDLFMVPYRQALVCSGHSPEPDRSIAYVILNKRLWAWAEPSDSPKLDVTGKNVSDHCPVFLDLRLP</sequence>
<evidence type="ECO:0000259" key="2">
    <source>
        <dbReference type="Pfam" id="PF03372"/>
    </source>
</evidence>
<evidence type="ECO:0000313" key="4">
    <source>
        <dbReference type="Proteomes" id="UP000818323"/>
    </source>
</evidence>
<proteinExistence type="predicted"/>
<evidence type="ECO:0000256" key="1">
    <source>
        <dbReference type="SAM" id="SignalP"/>
    </source>
</evidence>